<name>A0A0G4INR1_PLABS</name>
<reference evidence="2 4" key="1">
    <citation type="submission" date="2015-02" db="EMBL/GenBank/DDBJ databases">
        <authorList>
            <person name="Chooi Y.-H."/>
        </authorList>
    </citation>
    <scope>NUCLEOTIDE SEQUENCE [LARGE SCALE GENOMIC DNA]</scope>
    <source>
        <strain evidence="2">E3</strain>
    </source>
</reference>
<organism evidence="2 4">
    <name type="scientific">Plasmodiophora brassicae</name>
    <name type="common">Clubroot disease agent</name>
    <dbReference type="NCBI Taxonomy" id="37360"/>
    <lineage>
        <taxon>Eukaryota</taxon>
        <taxon>Sar</taxon>
        <taxon>Rhizaria</taxon>
        <taxon>Endomyxa</taxon>
        <taxon>Phytomyxea</taxon>
        <taxon>Plasmodiophorida</taxon>
        <taxon>Plasmodiophoridae</taxon>
        <taxon>Plasmodiophora</taxon>
    </lineage>
</organism>
<keyword evidence="4" id="KW-1185">Reference proteome</keyword>
<evidence type="ECO:0000313" key="4">
    <source>
        <dbReference type="Proteomes" id="UP000039324"/>
    </source>
</evidence>
<evidence type="ECO:0000313" key="3">
    <source>
        <dbReference type="EMBL" id="SPR00654.1"/>
    </source>
</evidence>
<evidence type="ECO:0000259" key="1">
    <source>
        <dbReference type="SMART" id="SM00128"/>
    </source>
</evidence>
<dbReference type="Proteomes" id="UP000290189">
    <property type="component" value="Unassembled WGS sequence"/>
</dbReference>
<protein>
    <recommendedName>
        <fullName evidence="1">Inositol polyphosphate-related phosphatase domain-containing protein</fullName>
    </recommendedName>
</protein>
<dbReference type="AlphaFoldDB" id="A0A0G4INR1"/>
<reference evidence="3 5" key="2">
    <citation type="submission" date="2018-03" db="EMBL/GenBank/DDBJ databases">
        <authorList>
            <person name="Fogelqvist J."/>
        </authorList>
    </citation>
    <scope>NUCLEOTIDE SEQUENCE [LARGE SCALE GENOMIC DNA]</scope>
</reference>
<accession>A0A0G4INR1</accession>
<dbReference type="PANTHER" id="PTHR11200">
    <property type="entry name" value="INOSITOL 5-PHOSPHATASE"/>
    <property type="match status" value="1"/>
</dbReference>
<evidence type="ECO:0000313" key="5">
    <source>
        <dbReference type="Proteomes" id="UP000290189"/>
    </source>
</evidence>
<feature type="domain" description="Inositol polyphosphate-related phosphatase" evidence="1">
    <location>
        <begin position="28"/>
        <end position="365"/>
    </location>
</feature>
<dbReference type="GO" id="GO:0046856">
    <property type="term" value="P:phosphatidylinositol dephosphorylation"/>
    <property type="evidence" value="ECO:0007669"/>
    <property type="project" value="InterPro"/>
</dbReference>
<evidence type="ECO:0000313" key="2">
    <source>
        <dbReference type="EMBL" id="CEO96805.1"/>
    </source>
</evidence>
<dbReference type="Pfam" id="PF22669">
    <property type="entry name" value="Exo_endo_phos2"/>
    <property type="match status" value="1"/>
</dbReference>
<dbReference type="SUPFAM" id="SSF56219">
    <property type="entry name" value="DNase I-like"/>
    <property type="match status" value="1"/>
</dbReference>
<dbReference type="EMBL" id="OVEO01000015">
    <property type="protein sequence ID" value="SPR00654.1"/>
    <property type="molecule type" value="Genomic_DNA"/>
</dbReference>
<dbReference type="InterPro" id="IPR046985">
    <property type="entry name" value="IP5"/>
</dbReference>
<dbReference type="SMART" id="SM00128">
    <property type="entry name" value="IPPc"/>
    <property type="match status" value="1"/>
</dbReference>
<gene>
    <name evidence="2" type="ORF">PBRA_005409</name>
    <name evidence="3" type="ORF">PLBR_LOCUS7869</name>
</gene>
<geneLocation type="mitochondrion" evidence="3"/>
<proteinExistence type="predicted"/>
<dbReference type="InterPro" id="IPR036691">
    <property type="entry name" value="Endo/exonu/phosph_ase_sf"/>
</dbReference>
<dbReference type="EMBL" id="CDSF01000076">
    <property type="protein sequence ID" value="CEO96805.1"/>
    <property type="molecule type" value="Genomic_DNA"/>
</dbReference>
<keyword evidence="3" id="KW-0496">Mitochondrion</keyword>
<dbReference type="InterPro" id="IPR000300">
    <property type="entry name" value="IPPc"/>
</dbReference>
<dbReference type="GO" id="GO:0004439">
    <property type="term" value="F:phosphatidylinositol-4,5-bisphosphate 5-phosphatase activity"/>
    <property type="evidence" value="ECO:0007669"/>
    <property type="project" value="TreeGrafter"/>
</dbReference>
<sequence>MGSASVFRNIVALTCVAYGLSRSTLDKGSARIVLLTWNLADGFPDGAEIRQAMQFALHGLPDDSSSLPEFIVIGLQEANLPEQRIAQWVRDAINDHYFKARHTRYEVVGAAASRWGGWIPRRFQEKGHFLSGIVVLRRESSKVSPRMTAKTSYCRRWSRGEKAITLVTLTAGPRRFCFLSAHLPSATSDARLACLQHGFQHDELGQLWDACDTRFMIGDFNSRTGRTAAAHVFDIADRRPSWDALVARDEMTHELTGKVAHMRGLTGTAGLHRPTYKMLRHDSSVCLTASTCVDVQRFLAVHRWDVPHADGNCGEDRICYDPTRPVSWTDQILFDPDRANLEFVAAVHGVHTSDHLPLAGRFTVDLD</sequence>
<dbReference type="Gene3D" id="3.60.10.10">
    <property type="entry name" value="Endonuclease/exonuclease/phosphatase"/>
    <property type="match status" value="1"/>
</dbReference>
<dbReference type="Proteomes" id="UP000039324">
    <property type="component" value="Unassembled WGS sequence"/>
</dbReference>